<evidence type="ECO:0000313" key="11">
    <source>
        <dbReference type="EMBL" id="KAJ9597910.1"/>
    </source>
</evidence>
<evidence type="ECO:0000256" key="2">
    <source>
        <dbReference type="ARBA" id="ARBA00008685"/>
    </source>
</evidence>
<evidence type="ECO:0000256" key="8">
    <source>
        <dbReference type="ARBA" id="ARBA00023180"/>
    </source>
</evidence>
<evidence type="ECO:0000256" key="3">
    <source>
        <dbReference type="ARBA" id="ARBA00022475"/>
    </source>
</evidence>
<dbReference type="Pfam" id="PF00060">
    <property type="entry name" value="Lig_chan"/>
    <property type="match status" value="1"/>
</dbReference>
<gene>
    <name evidence="11" type="ORF">L9F63_011197</name>
</gene>
<reference evidence="11" key="1">
    <citation type="journal article" date="2023" name="IScience">
        <title>Live-bearing cockroach genome reveals convergent evolutionary mechanisms linked to viviparity in insects and beyond.</title>
        <authorList>
            <person name="Fouks B."/>
            <person name="Harrison M.C."/>
            <person name="Mikhailova A.A."/>
            <person name="Marchal E."/>
            <person name="English S."/>
            <person name="Carruthers M."/>
            <person name="Jennings E.C."/>
            <person name="Chiamaka E.L."/>
            <person name="Frigard R.A."/>
            <person name="Pippel M."/>
            <person name="Attardo G.M."/>
            <person name="Benoit J.B."/>
            <person name="Bornberg-Bauer E."/>
            <person name="Tobe S.S."/>
        </authorList>
    </citation>
    <scope>NUCLEOTIDE SEQUENCE</scope>
    <source>
        <strain evidence="11">Stay&amp;Tobe</strain>
    </source>
</reference>
<sequence length="359" mass="42159">MYIPCPGRYISHGNFYKVFTPGVRLLFFLTCILMAVITISIRKINKSEHVYFNSITYSLSCIWAVVTSVSVPQMPRTTMFRMFFIMWVCYCLIFSTVFQSFIISFLIEPGSEKDISSVEELLREGSTIFGEEEILQVTFFISENLHGTRSEMKDNSVESTIPIEEFFRNEHSALLASDLDMKIKFPRHLTGVKSCSFYFSDYSRYSVQFNPFCPYYEALNKKVMQFFEGGLLIKEVDYIWNTFQSFKNTTIIETKFRKETAEDYFVLNMKHMKLVFIIYLCSNLISAILFLEELHMESLENKISDYKSRWIQHVHRMEDHRIPKLMLRYQPAGRRRPGRPLKRLLDGVSLEAETGQQMA</sequence>
<evidence type="ECO:0000256" key="4">
    <source>
        <dbReference type="ARBA" id="ARBA00022692"/>
    </source>
</evidence>
<dbReference type="GO" id="GO:0050906">
    <property type="term" value="P:detection of stimulus involved in sensory perception"/>
    <property type="evidence" value="ECO:0007669"/>
    <property type="project" value="UniProtKB-ARBA"/>
</dbReference>
<feature type="transmembrane region" description="Helical" evidence="9">
    <location>
        <begin position="50"/>
        <end position="71"/>
    </location>
</feature>
<feature type="transmembrane region" description="Helical" evidence="9">
    <location>
        <begin position="22"/>
        <end position="41"/>
    </location>
</feature>
<dbReference type="Proteomes" id="UP001233999">
    <property type="component" value="Unassembled WGS sequence"/>
</dbReference>
<dbReference type="InterPro" id="IPR052192">
    <property type="entry name" value="Insect_Ionotropic_Sensory_Rcpt"/>
</dbReference>
<keyword evidence="6 9" id="KW-0472">Membrane</keyword>
<comment type="similarity">
    <text evidence="2">Belongs to the glutamate-gated ion channel (TC 1.A.10.1) family.</text>
</comment>
<protein>
    <recommendedName>
        <fullName evidence="10">Ionotropic glutamate receptor C-terminal domain-containing protein</fullName>
    </recommendedName>
</protein>
<keyword evidence="8" id="KW-0325">Glycoprotein</keyword>
<evidence type="ECO:0000256" key="5">
    <source>
        <dbReference type="ARBA" id="ARBA00022989"/>
    </source>
</evidence>
<proteinExistence type="inferred from homology"/>
<name>A0AAD8EP39_DIPPU</name>
<evidence type="ECO:0000256" key="1">
    <source>
        <dbReference type="ARBA" id="ARBA00004651"/>
    </source>
</evidence>
<evidence type="ECO:0000256" key="9">
    <source>
        <dbReference type="SAM" id="Phobius"/>
    </source>
</evidence>
<dbReference type="Gene3D" id="1.10.287.70">
    <property type="match status" value="1"/>
</dbReference>
<feature type="transmembrane region" description="Helical" evidence="9">
    <location>
        <begin position="83"/>
        <end position="107"/>
    </location>
</feature>
<reference evidence="11" key="2">
    <citation type="submission" date="2023-05" db="EMBL/GenBank/DDBJ databases">
        <authorList>
            <person name="Fouks B."/>
        </authorList>
    </citation>
    <scope>NUCLEOTIDE SEQUENCE</scope>
    <source>
        <strain evidence="11">Stay&amp;Tobe</strain>
        <tissue evidence="11">Testes</tissue>
    </source>
</reference>
<keyword evidence="12" id="KW-1185">Reference proteome</keyword>
<dbReference type="EMBL" id="JASPKZ010001576">
    <property type="protein sequence ID" value="KAJ9597910.1"/>
    <property type="molecule type" value="Genomic_DNA"/>
</dbReference>
<dbReference type="GO" id="GO:0005886">
    <property type="term" value="C:plasma membrane"/>
    <property type="evidence" value="ECO:0007669"/>
    <property type="project" value="UniProtKB-SubCell"/>
</dbReference>
<keyword evidence="7" id="KW-0675">Receptor</keyword>
<keyword evidence="3" id="KW-1003">Cell membrane</keyword>
<dbReference type="GO" id="GO:0015276">
    <property type="term" value="F:ligand-gated monoatomic ion channel activity"/>
    <property type="evidence" value="ECO:0007669"/>
    <property type="project" value="InterPro"/>
</dbReference>
<dbReference type="PANTHER" id="PTHR42643:SF30">
    <property type="entry name" value="IONOTROPIC RECEPTOR 40A-RELATED"/>
    <property type="match status" value="1"/>
</dbReference>
<dbReference type="AlphaFoldDB" id="A0AAD8EP39"/>
<evidence type="ECO:0000256" key="6">
    <source>
        <dbReference type="ARBA" id="ARBA00023136"/>
    </source>
</evidence>
<dbReference type="InterPro" id="IPR001320">
    <property type="entry name" value="Iontro_rcpt_C"/>
</dbReference>
<dbReference type="PANTHER" id="PTHR42643">
    <property type="entry name" value="IONOTROPIC RECEPTOR 20A-RELATED"/>
    <property type="match status" value="1"/>
</dbReference>
<keyword evidence="5 9" id="KW-1133">Transmembrane helix</keyword>
<keyword evidence="4 9" id="KW-0812">Transmembrane</keyword>
<evidence type="ECO:0000313" key="12">
    <source>
        <dbReference type="Proteomes" id="UP001233999"/>
    </source>
</evidence>
<evidence type="ECO:0000259" key="10">
    <source>
        <dbReference type="Pfam" id="PF00060"/>
    </source>
</evidence>
<accession>A0AAD8EP39</accession>
<comment type="subcellular location">
    <subcellularLocation>
        <location evidence="1">Cell membrane</location>
        <topology evidence="1">Multi-pass membrane protein</topology>
    </subcellularLocation>
</comment>
<comment type="caution">
    <text evidence="11">The sequence shown here is derived from an EMBL/GenBank/DDBJ whole genome shotgun (WGS) entry which is preliminary data.</text>
</comment>
<feature type="domain" description="Ionotropic glutamate receptor C-terminal" evidence="10">
    <location>
        <begin position="27"/>
        <end position="281"/>
    </location>
</feature>
<feature type="transmembrane region" description="Helical" evidence="9">
    <location>
        <begin position="274"/>
        <end position="291"/>
    </location>
</feature>
<evidence type="ECO:0000256" key="7">
    <source>
        <dbReference type="ARBA" id="ARBA00023170"/>
    </source>
</evidence>
<organism evidence="11 12">
    <name type="scientific">Diploptera punctata</name>
    <name type="common">Pacific beetle cockroach</name>
    <dbReference type="NCBI Taxonomy" id="6984"/>
    <lineage>
        <taxon>Eukaryota</taxon>
        <taxon>Metazoa</taxon>
        <taxon>Ecdysozoa</taxon>
        <taxon>Arthropoda</taxon>
        <taxon>Hexapoda</taxon>
        <taxon>Insecta</taxon>
        <taxon>Pterygota</taxon>
        <taxon>Neoptera</taxon>
        <taxon>Polyneoptera</taxon>
        <taxon>Dictyoptera</taxon>
        <taxon>Blattodea</taxon>
        <taxon>Blaberoidea</taxon>
        <taxon>Blaberidae</taxon>
        <taxon>Diplopterinae</taxon>
        <taxon>Diploptera</taxon>
    </lineage>
</organism>